<dbReference type="GO" id="GO:0071555">
    <property type="term" value="P:cell wall organization"/>
    <property type="evidence" value="ECO:0007669"/>
    <property type="project" value="UniProtKB-UniRule"/>
</dbReference>
<dbReference type="UniPathway" id="UPA00219"/>
<evidence type="ECO:0000256" key="3">
    <source>
        <dbReference type="ARBA" id="ARBA00022960"/>
    </source>
</evidence>
<comment type="pathway">
    <text evidence="1 6">Cell wall biogenesis; peptidoglycan biosynthesis.</text>
</comment>
<organism evidence="10 11">
    <name type="scientific">Streptomyces rubrogriseus</name>
    <dbReference type="NCBI Taxonomy" id="194673"/>
    <lineage>
        <taxon>Bacteria</taxon>
        <taxon>Bacillati</taxon>
        <taxon>Actinomycetota</taxon>
        <taxon>Actinomycetes</taxon>
        <taxon>Kitasatosporales</taxon>
        <taxon>Streptomycetaceae</taxon>
        <taxon>Streptomyces</taxon>
        <taxon>Streptomyces violaceoruber group</taxon>
    </lineage>
</organism>
<dbReference type="PANTHER" id="PTHR41533:SF1">
    <property type="entry name" value="L,D-TRANSPEPTIDASE YCBB-RELATED"/>
    <property type="match status" value="1"/>
</dbReference>
<proteinExistence type="predicted"/>
<evidence type="ECO:0000259" key="9">
    <source>
        <dbReference type="PROSITE" id="PS52029"/>
    </source>
</evidence>
<feature type="chain" id="PRO_5038776539" evidence="8">
    <location>
        <begin position="25"/>
        <end position="357"/>
    </location>
</feature>
<dbReference type="SUPFAM" id="SSF47090">
    <property type="entry name" value="PGBD-like"/>
    <property type="match status" value="2"/>
</dbReference>
<dbReference type="InterPro" id="IPR036366">
    <property type="entry name" value="PGBDSf"/>
</dbReference>
<feature type="signal peptide" evidence="8">
    <location>
        <begin position="1"/>
        <end position="24"/>
    </location>
</feature>
<feature type="domain" description="L,D-TPase catalytic" evidence="9">
    <location>
        <begin position="203"/>
        <end position="357"/>
    </location>
</feature>
<dbReference type="Pfam" id="PF01471">
    <property type="entry name" value="PG_binding_1"/>
    <property type="match status" value="2"/>
</dbReference>
<dbReference type="InterPro" id="IPR002477">
    <property type="entry name" value="Peptidoglycan-bd-like"/>
</dbReference>
<accession>A0A6G3T4X9</accession>
<dbReference type="EMBL" id="JAAGMQ010000006">
    <property type="protein sequence ID" value="NEC31672.1"/>
    <property type="molecule type" value="Genomic_DNA"/>
</dbReference>
<evidence type="ECO:0000256" key="1">
    <source>
        <dbReference type="ARBA" id="ARBA00004752"/>
    </source>
</evidence>
<dbReference type="GO" id="GO:0009252">
    <property type="term" value="P:peptidoglycan biosynthetic process"/>
    <property type="evidence" value="ECO:0007669"/>
    <property type="project" value="UniProtKB-UniPathway"/>
</dbReference>
<protein>
    <submittedName>
        <fullName evidence="10">L,D-transpeptidase family protein</fullName>
    </submittedName>
</protein>
<dbReference type="InterPro" id="IPR052905">
    <property type="entry name" value="LD-transpeptidase_YkuD-like"/>
</dbReference>
<dbReference type="Gene3D" id="2.40.440.10">
    <property type="entry name" value="L,D-transpeptidase catalytic domain-like"/>
    <property type="match status" value="1"/>
</dbReference>
<dbReference type="Pfam" id="PF03734">
    <property type="entry name" value="YkuD"/>
    <property type="match status" value="1"/>
</dbReference>
<feature type="active site" description="Proton donor/acceptor" evidence="6">
    <location>
        <position position="295"/>
    </location>
</feature>
<dbReference type="RefSeq" id="WP_164270333.1">
    <property type="nucleotide sequence ID" value="NZ_JAAGMQ010000006.1"/>
</dbReference>
<evidence type="ECO:0000256" key="4">
    <source>
        <dbReference type="ARBA" id="ARBA00022984"/>
    </source>
</evidence>
<name>A0A6G3T4X9_9ACTN</name>
<dbReference type="InterPro" id="IPR005490">
    <property type="entry name" value="LD_TPept_cat_dom"/>
</dbReference>
<keyword evidence="8" id="KW-0732">Signal</keyword>
<keyword evidence="4 6" id="KW-0573">Peptidoglycan synthesis</keyword>
<dbReference type="PROSITE" id="PS52029">
    <property type="entry name" value="LD_TPASE"/>
    <property type="match status" value="1"/>
</dbReference>
<feature type="region of interest" description="Disordered" evidence="7">
    <location>
        <begin position="296"/>
        <end position="317"/>
    </location>
</feature>
<dbReference type="AlphaFoldDB" id="A0A6G3T4X9"/>
<dbReference type="InterPro" id="IPR036365">
    <property type="entry name" value="PGBD-like_sf"/>
</dbReference>
<evidence type="ECO:0000256" key="6">
    <source>
        <dbReference type="PROSITE-ProRule" id="PRU01373"/>
    </source>
</evidence>
<feature type="active site" description="Nucleophile" evidence="6">
    <location>
        <position position="328"/>
    </location>
</feature>
<dbReference type="SUPFAM" id="SSF141523">
    <property type="entry name" value="L,D-transpeptidase catalytic domain-like"/>
    <property type="match status" value="1"/>
</dbReference>
<dbReference type="GO" id="GO:0016740">
    <property type="term" value="F:transferase activity"/>
    <property type="evidence" value="ECO:0007669"/>
    <property type="project" value="UniProtKB-KW"/>
</dbReference>
<keyword evidence="5 6" id="KW-0961">Cell wall biogenesis/degradation</keyword>
<evidence type="ECO:0000313" key="11">
    <source>
        <dbReference type="Proteomes" id="UP000475666"/>
    </source>
</evidence>
<dbReference type="GeneID" id="91389331"/>
<feature type="compositionally biased region" description="Basic and acidic residues" evidence="7">
    <location>
        <begin position="308"/>
        <end position="317"/>
    </location>
</feature>
<evidence type="ECO:0000256" key="7">
    <source>
        <dbReference type="SAM" id="MobiDB-lite"/>
    </source>
</evidence>
<keyword evidence="2" id="KW-0808">Transferase</keyword>
<evidence type="ECO:0000256" key="2">
    <source>
        <dbReference type="ARBA" id="ARBA00022679"/>
    </source>
</evidence>
<reference evidence="10 11" key="1">
    <citation type="submission" date="2020-01" db="EMBL/GenBank/DDBJ databases">
        <title>Insect and environment-associated Actinomycetes.</title>
        <authorList>
            <person name="Currrie C."/>
            <person name="Chevrette M."/>
            <person name="Carlson C."/>
            <person name="Stubbendieck R."/>
            <person name="Wendt-Pienkowski E."/>
        </authorList>
    </citation>
    <scope>NUCLEOTIDE SEQUENCE [LARGE SCALE GENOMIC DNA]</scope>
    <source>
        <strain evidence="10 11">SID7739</strain>
    </source>
</reference>
<dbReference type="InterPro" id="IPR038063">
    <property type="entry name" value="Transpep_catalytic_dom"/>
</dbReference>
<evidence type="ECO:0000256" key="5">
    <source>
        <dbReference type="ARBA" id="ARBA00023316"/>
    </source>
</evidence>
<comment type="caution">
    <text evidence="10">The sequence shown here is derived from an EMBL/GenBank/DDBJ whole genome shotgun (WGS) entry which is preliminary data.</text>
</comment>
<sequence>MRKNVRNLLLQGLAAVLLAGGALGAVNATGDEANASTEPGPRSGSHLTPLKDRAFTGVWPTLKTGSKGTDVRTAQYLLAARGYAVAPDSAYGKKTAAAVRKFQTRVGLKADGVVGPKTWSKLTALTVARGDKGHAVKAVQVQLTLKADGIFGKKTHAAVAAFQKKKNLKVDGVVGPKTFNALITGSTAAKPKPVVRGYSLEFSKNWKYPTYSKLSLVRDGKVLKSWRAGSGLGSKDECASAKGWLPSGAYKVRAHFTNRDGDAIDGYAIQLPDKTCRPKAGTKQQRVTRTDLFIHSEMTRNGGQGKDNPNRDDADRWESANDYRSLGCIKLTPTDIKDLFKRLDQARWPKNLTLHVS</sequence>
<evidence type="ECO:0000256" key="8">
    <source>
        <dbReference type="SAM" id="SignalP"/>
    </source>
</evidence>
<keyword evidence="3 6" id="KW-0133">Cell shape</keyword>
<dbReference type="Proteomes" id="UP000475666">
    <property type="component" value="Unassembled WGS sequence"/>
</dbReference>
<dbReference type="PANTHER" id="PTHR41533">
    <property type="entry name" value="L,D-TRANSPEPTIDASE HI_1667-RELATED"/>
    <property type="match status" value="1"/>
</dbReference>
<dbReference type="GO" id="GO:0008360">
    <property type="term" value="P:regulation of cell shape"/>
    <property type="evidence" value="ECO:0007669"/>
    <property type="project" value="UniProtKB-UniRule"/>
</dbReference>
<dbReference type="Gene3D" id="1.10.101.10">
    <property type="entry name" value="PGBD-like superfamily/PGBD"/>
    <property type="match status" value="2"/>
</dbReference>
<gene>
    <name evidence="10" type="ORF">G3I66_00405</name>
</gene>
<evidence type="ECO:0000313" key="10">
    <source>
        <dbReference type="EMBL" id="NEC31672.1"/>
    </source>
</evidence>